<dbReference type="SUPFAM" id="SSF142877">
    <property type="entry name" value="EndoU-like"/>
    <property type="match status" value="1"/>
</dbReference>
<dbReference type="GO" id="GO:0003723">
    <property type="term" value="F:RNA binding"/>
    <property type="evidence" value="ECO:0007669"/>
    <property type="project" value="UniProtKB-KW"/>
</dbReference>
<comment type="similarity">
    <text evidence="2">Belongs to the ENDOU family.</text>
</comment>
<dbReference type="CDD" id="cd21159">
    <property type="entry name" value="XendoU"/>
    <property type="match status" value="1"/>
</dbReference>
<dbReference type="GO" id="GO:0016787">
    <property type="term" value="F:hydrolase activity"/>
    <property type="evidence" value="ECO:0007669"/>
    <property type="project" value="UniProtKB-KW"/>
</dbReference>
<dbReference type="GO" id="GO:0046872">
    <property type="term" value="F:metal ion binding"/>
    <property type="evidence" value="ECO:0007669"/>
    <property type="project" value="UniProtKB-KW"/>
</dbReference>
<reference evidence="12" key="1">
    <citation type="submission" date="2021-01" db="EMBL/GenBank/DDBJ databases">
        <authorList>
            <person name="Corre E."/>
            <person name="Pelletier E."/>
            <person name="Niang G."/>
            <person name="Scheremetjew M."/>
            <person name="Finn R."/>
            <person name="Kale V."/>
            <person name="Holt S."/>
            <person name="Cochrane G."/>
            <person name="Meng A."/>
            <person name="Brown T."/>
            <person name="Cohen L."/>
        </authorList>
    </citation>
    <scope>NUCLEOTIDE SEQUENCE</scope>
    <source>
        <strain evidence="12">SAG 11-49</strain>
    </source>
</reference>
<dbReference type="InterPro" id="IPR037227">
    <property type="entry name" value="EndoU-like"/>
</dbReference>
<dbReference type="PANTHER" id="PTHR12439">
    <property type="entry name" value="PLACENTAL PROTEIN 11-RELATED"/>
    <property type="match status" value="1"/>
</dbReference>
<dbReference type="InterPro" id="IPR018998">
    <property type="entry name" value="EndoU_C"/>
</dbReference>
<dbReference type="PROSITE" id="PS51959">
    <property type="entry name" value="ENDOU"/>
    <property type="match status" value="1"/>
</dbReference>
<organism evidence="12">
    <name type="scientific">Chlamydomonas leiostraca</name>
    <dbReference type="NCBI Taxonomy" id="1034604"/>
    <lineage>
        <taxon>Eukaryota</taxon>
        <taxon>Viridiplantae</taxon>
        <taxon>Chlorophyta</taxon>
        <taxon>core chlorophytes</taxon>
        <taxon>Chlorophyceae</taxon>
        <taxon>CS clade</taxon>
        <taxon>Chlamydomonadales</taxon>
        <taxon>Chlamydomonadaceae</taxon>
        <taxon>Chlamydomonas</taxon>
    </lineage>
</organism>
<dbReference type="InterPro" id="IPR039787">
    <property type="entry name" value="ENDOU"/>
</dbReference>
<accession>A0A7S0RET2</accession>
<keyword evidence="9" id="KW-0464">Manganese</keyword>
<dbReference type="AlphaFoldDB" id="A0A7S0RET2"/>
<evidence type="ECO:0000256" key="1">
    <source>
        <dbReference type="ARBA" id="ARBA00001936"/>
    </source>
</evidence>
<evidence type="ECO:0000256" key="7">
    <source>
        <dbReference type="ARBA" id="ARBA00022801"/>
    </source>
</evidence>
<proteinExistence type="inferred from homology"/>
<evidence type="ECO:0000259" key="11">
    <source>
        <dbReference type="PROSITE" id="PS51959"/>
    </source>
</evidence>
<keyword evidence="5" id="KW-0479">Metal-binding</keyword>
<evidence type="ECO:0000256" key="3">
    <source>
        <dbReference type="ARBA" id="ARBA00011245"/>
    </source>
</evidence>
<keyword evidence="8" id="KW-0694">RNA-binding</keyword>
<evidence type="ECO:0000256" key="6">
    <source>
        <dbReference type="ARBA" id="ARBA00022759"/>
    </source>
</evidence>
<gene>
    <name evidence="12" type="ORF">CLEI1391_LOCUS6937</name>
</gene>
<dbReference type="PANTHER" id="PTHR12439:SF11">
    <property type="entry name" value="URIDYLATE-SPECIFIC ENDORIBONUCLEASE"/>
    <property type="match status" value="1"/>
</dbReference>
<evidence type="ECO:0000256" key="4">
    <source>
        <dbReference type="ARBA" id="ARBA00022722"/>
    </source>
</evidence>
<dbReference type="EMBL" id="HBFB01012264">
    <property type="protein sequence ID" value="CAD8675530.1"/>
    <property type="molecule type" value="Transcribed_RNA"/>
</dbReference>
<name>A0A7S0RET2_9CHLO</name>
<feature type="domain" description="EndoU" evidence="11">
    <location>
        <begin position="11"/>
        <end position="284"/>
    </location>
</feature>
<keyword evidence="6" id="KW-0255">Endonuclease</keyword>
<keyword evidence="4" id="KW-0540">Nuclease</keyword>
<comment type="subunit">
    <text evidence="3">Monomer.</text>
</comment>
<keyword evidence="7" id="KW-0378">Hydrolase</keyword>
<dbReference type="GO" id="GO:0004521">
    <property type="term" value="F:RNA endonuclease activity"/>
    <property type="evidence" value="ECO:0007669"/>
    <property type="project" value="InterPro"/>
</dbReference>
<comment type="cofactor">
    <cofactor evidence="1">
        <name>Mn(2+)</name>
        <dbReference type="ChEBI" id="CHEBI:29035"/>
    </cofactor>
</comment>
<keyword evidence="10" id="KW-0456">Lyase</keyword>
<evidence type="ECO:0000256" key="10">
    <source>
        <dbReference type="ARBA" id="ARBA00023239"/>
    </source>
</evidence>
<evidence type="ECO:0000256" key="5">
    <source>
        <dbReference type="ARBA" id="ARBA00022723"/>
    </source>
</evidence>
<evidence type="ECO:0000256" key="2">
    <source>
        <dbReference type="ARBA" id="ARBA00010168"/>
    </source>
</evidence>
<dbReference type="GO" id="GO:0016829">
    <property type="term" value="F:lyase activity"/>
    <property type="evidence" value="ECO:0007669"/>
    <property type="project" value="UniProtKB-KW"/>
</dbReference>
<evidence type="ECO:0000256" key="8">
    <source>
        <dbReference type="ARBA" id="ARBA00022884"/>
    </source>
</evidence>
<sequence>MADGTDPTPSELSDLALVGDKLWTLDDNRLKKGVDYKINVGQGKKTYESHDAASEPLFSFVNDELIHEKPTFKALMAIRDNYSALTGTAEVETVEERKEILDFLDVCMATRPMKYARKYLAAKGLASADKTDFKKMLYQMWFSFYRRDGQNDSCGFEHVFMGEADISTNEISGFHNWIQFWAKEKEGKLEYKGYIKPRNRGEVVDGNDRVLSCQFAWNGLLKNVTTMFLGTSPEFEMALYTIVFLAGSERNNMHIKGYELCIRSYSIKSKYGDKIGTVFPELMAETGDHHE</sequence>
<evidence type="ECO:0000256" key="9">
    <source>
        <dbReference type="ARBA" id="ARBA00023211"/>
    </source>
</evidence>
<evidence type="ECO:0000313" key="12">
    <source>
        <dbReference type="EMBL" id="CAD8675530.1"/>
    </source>
</evidence>
<dbReference type="Pfam" id="PF09412">
    <property type="entry name" value="XendoU"/>
    <property type="match status" value="1"/>
</dbReference>
<protein>
    <recommendedName>
        <fullName evidence="11">EndoU domain-containing protein</fullName>
    </recommendedName>
</protein>